<dbReference type="GO" id="GO:0051287">
    <property type="term" value="F:NAD binding"/>
    <property type="evidence" value="ECO:0007669"/>
    <property type="project" value="InterPro"/>
</dbReference>
<dbReference type="AlphaFoldDB" id="A0A4Q7VK26"/>
<dbReference type="InterPro" id="IPR036291">
    <property type="entry name" value="NAD(P)-bd_dom_sf"/>
</dbReference>
<dbReference type="InterPro" id="IPR029753">
    <property type="entry name" value="D-isomer_DH_CS"/>
</dbReference>
<dbReference type="PANTHER" id="PTHR42789:SF1">
    <property type="entry name" value="D-ISOMER SPECIFIC 2-HYDROXYACID DEHYDROGENASE FAMILY PROTEIN (AFU_ORTHOLOGUE AFUA_6G10090)"/>
    <property type="match status" value="1"/>
</dbReference>
<sequence length="318" mass="35225">MKKTILIQYAIPKEGLELLSQSYHLIYPEKDCFSEDELIGHIPNCEALLSIFNQPVSKKVIEAGQKLEIISNYGVGYNNIDVAAATAKGIAVCNTPEAVCEPTAELCLSLMLSLSRRVAECNHRLRTEDDFKWGVMRNLGQTLRGKTLGIIGMGKIGKSVAQKAQAFGMKVIYNNRTQLSANEEKDLNIKFCDFDALLKTADIISLHCPLNESSHHLIGEKELAKMKHSAYLINTARGPVVDEQALTQALINKQIAGAALDVFENEPQITPQLLELDHVVLVPHIGTACIETRIEMAEEAAQNMIDHWEYGKSKNQVN</sequence>
<organism evidence="7 8">
    <name type="scientific">Ancylomarina subtilis</name>
    <dbReference type="NCBI Taxonomy" id="1639035"/>
    <lineage>
        <taxon>Bacteria</taxon>
        <taxon>Pseudomonadati</taxon>
        <taxon>Bacteroidota</taxon>
        <taxon>Bacteroidia</taxon>
        <taxon>Marinilabiliales</taxon>
        <taxon>Marinifilaceae</taxon>
        <taxon>Ancylomarina</taxon>
    </lineage>
</organism>
<dbReference type="InterPro" id="IPR050857">
    <property type="entry name" value="D-2-hydroxyacid_DH"/>
</dbReference>
<dbReference type="Gene3D" id="3.40.50.720">
    <property type="entry name" value="NAD(P)-binding Rossmann-like Domain"/>
    <property type="match status" value="2"/>
</dbReference>
<dbReference type="Pfam" id="PF02826">
    <property type="entry name" value="2-Hacid_dh_C"/>
    <property type="match status" value="1"/>
</dbReference>
<comment type="similarity">
    <text evidence="1 4">Belongs to the D-isomer specific 2-hydroxyacid dehydrogenase family.</text>
</comment>
<dbReference type="InterPro" id="IPR006140">
    <property type="entry name" value="D-isomer_DH_NAD-bd"/>
</dbReference>
<keyword evidence="8" id="KW-1185">Reference proteome</keyword>
<evidence type="ECO:0000256" key="3">
    <source>
        <dbReference type="ARBA" id="ARBA00023027"/>
    </source>
</evidence>
<keyword evidence="3" id="KW-0520">NAD</keyword>
<dbReference type="RefSeq" id="WP_207224400.1">
    <property type="nucleotide sequence ID" value="NZ_SHKN01000001.1"/>
</dbReference>
<protein>
    <submittedName>
        <fullName evidence="7">Lactate dehydrogenase-like 2-hydroxyacid dehydrogenase</fullName>
    </submittedName>
</protein>
<comment type="caution">
    <text evidence="7">The sequence shown here is derived from an EMBL/GenBank/DDBJ whole genome shotgun (WGS) entry which is preliminary data.</text>
</comment>
<dbReference type="Pfam" id="PF00389">
    <property type="entry name" value="2-Hacid_dh"/>
    <property type="match status" value="1"/>
</dbReference>
<accession>A0A4Q7VK26</accession>
<evidence type="ECO:0000259" key="6">
    <source>
        <dbReference type="Pfam" id="PF02826"/>
    </source>
</evidence>
<dbReference type="PANTHER" id="PTHR42789">
    <property type="entry name" value="D-ISOMER SPECIFIC 2-HYDROXYACID DEHYDROGENASE FAMILY PROTEIN (AFU_ORTHOLOGUE AFUA_6G10090)"/>
    <property type="match status" value="1"/>
</dbReference>
<evidence type="ECO:0000256" key="4">
    <source>
        <dbReference type="RuleBase" id="RU003719"/>
    </source>
</evidence>
<evidence type="ECO:0000256" key="1">
    <source>
        <dbReference type="ARBA" id="ARBA00005854"/>
    </source>
</evidence>
<proteinExistence type="inferred from homology"/>
<gene>
    <name evidence="7" type="ORF">EV201_1214</name>
</gene>
<dbReference type="PROSITE" id="PS00670">
    <property type="entry name" value="D_2_HYDROXYACID_DH_2"/>
    <property type="match status" value="1"/>
</dbReference>
<dbReference type="InterPro" id="IPR006139">
    <property type="entry name" value="D-isomer_2_OHA_DH_cat_dom"/>
</dbReference>
<dbReference type="GO" id="GO:0016616">
    <property type="term" value="F:oxidoreductase activity, acting on the CH-OH group of donors, NAD or NADP as acceptor"/>
    <property type="evidence" value="ECO:0007669"/>
    <property type="project" value="InterPro"/>
</dbReference>
<keyword evidence="2 4" id="KW-0560">Oxidoreductase</keyword>
<evidence type="ECO:0000313" key="7">
    <source>
        <dbReference type="EMBL" id="RZT96576.1"/>
    </source>
</evidence>
<dbReference type="FunFam" id="3.40.50.720:FF:000203">
    <property type="entry name" value="D-3-phosphoglycerate dehydrogenase (SerA)"/>
    <property type="match status" value="1"/>
</dbReference>
<evidence type="ECO:0000313" key="8">
    <source>
        <dbReference type="Proteomes" id="UP000293562"/>
    </source>
</evidence>
<dbReference type="EMBL" id="SHKN01000001">
    <property type="protein sequence ID" value="RZT96576.1"/>
    <property type="molecule type" value="Genomic_DNA"/>
</dbReference>
<dbReference type="SUPFAM" id="SSF51735">
    <property type="entry name" value="NAD(P)-binding Rossmann-fold domains"/>
    <property type="match status" value="1"/>
</dbReference>
<dbReference type="SUPFAM" id="SSF52283">
    <property type="entry name" value="Formate/glycerate dehydrogenase catalytic domain-like"/>
    <property type="match status" value="1"/>
</dbReference>
<feature type="domain" description="D-isomer specific 2-hydroxyacid dehydrogenase NAD-binding" evidence="6">
    <location>
        <begin position="108"/>
        <end position="286"/>
    </location>
</feature>
<reference evidence="7 8" key="1">
    <citation type="submission" date="2019-02" db="EMBL/GenBank/DDBJ databases">
        <title>Genomic Encyclopedia of Type Strains, Phase IV (KMG-IV): sequencing the most valuable type-strain genomes for metagenomic binning, comparative biology and taxonomic classification.</title>
        <authorList>
            <person name="Goeker M."/>
        </authorList>
    </citation>
    <scope>NUCLEOTIDE SEQUENCE [LARGE SCALE GENOMIC DNA]</scope>
    <source>
        <strain evidence="7 8">DSM 28825</strain>
    </source>
</reference>
<dbReference type="PROSITE" id="PS00671">
    <property type="entry name" value="D_2_HYDROXYACID_DH_3"/>
    <property type="match status" value="1"/>
</dbReference>
<evidence type="ECO:0000256" key="2">
    <source>
        <dbReference type="ARBA" id="ARBA00023002"/>
    </source>
</evidence>
<name>A0A4Q7VK26_9BACT</name>
<feature type="domain" description="D-isomer specific 2-hydroxyacid dehydrogenase catalytic" evidence="5">
    <location>
        <begin position="9"/>
        <end position="318"/>
    </location>
</feature>
<evidence type="ECO:0000259" key="5">
    <source>
        <dbReference type="Pfam" id="PF00389"/>
    </source>
</evidence>
<dbReference type="Proteomes" id="UP000293562">
    <property type="component" value="Unassembled WGS sequence"/>
</dbReference>